<evidence type="ECO:0000313" key="1">
    <source>
        <dbReference type="EMBL" id="MEX6632142.1"/>
    </source>
</evidence>
<comment type="caution">
    <text evidence="1">The sequence shown here is derived from an EMBL/GenBank/DDBJ whole genome shotgun (WGS) entry which is preliminary data.</text>
</comment>
<keyword evidence="2" id="KW-1185">Reference proteome</keyword>
<reference evidence="1 2" key="1">
    <citation type="submission" date="2024-05" db="EMBL/GenBank/DDBJ databases">
        <title>Three bacterial strains, DH-69, EH-24, and ECK-19 isolated from coastal sediments.</title>
        <authorList>
            <person name="Ye Y.-Q."/>
            <person name="Du Z.-J."/>
        </authorList>
    </citation>
    <scope>NUCLEOTIDE SEQUENCE [LARGE SCALE GENOMIC DNA]</scope>
    <source>
        <strain evidence="1 2">ECK-19</strain>
    </source>
</reference>
<evidence type="ECO:0000313" key="2">
    <source>
        <dbReference type="Proteomes" id="UP001560685"/>
    </source>
</evidence>
<protein>
    <submittedName>
        <fullName evidence="1">Uncharacterized protein</fullName>
    </submittedName>
</protein>
<organism evidence="1 2">
    <name type="scientific">Hyphococcus lacteus</name>
    <dbReference type="NCBI Taxonomy" id="3143536"/>
    <lineage>
        <taxon>Bacteria</taxon>
        <taxon>Pseudomonadati</taxon>
        <taxon>Pseudomonadota</taxon>
        <taxon>Alphaproteobacteria</taxon>
        <taxon>Parvularculales</taxon>
        <taxon>Parvularculaceae</taxon>
        <taxon>Hyphococcus</taxon>
    </lineage>
</organism>
<gene>
    <name evidence="1" type="ORF">ABFZ84_01140</name>
</gene>
<dbReference type="Proteomes" id="UP001560685">
    <property type="component" value="Unassembled WGS sequence"/>
</dbReference>
<name>A0ABV3Z1K9_9PROT</name>
<accession>A0ABV3Z1K9</accession>
<dbReference type="EMBL" id="JBEHZE010000001">
    <property type="protein sequence ID" value="MEX6632142.1"/>
    <property type="molecule type" value="Genomic_DNA"/>
</dbReference>
<dbReference type="RefSeq" id="WP_369311925.1">
    <property type="nucleotide sequence ID" value="NZ_JBEHZE010000001.1"/>
</dbReference>
<proteinExistence type="predicted"/>
<sequence length="473" mass="51633">MTLSPRKRERLSAFLGELPVAAAVKLFSALEIDRAVGGKGIPHNAVLEDLRQRIASRSASLPARPQNAKRSFFEPFEDYFISIRTGKKRRAQIARTSLEPIWRLMMTDPTLTEAAMAAAALDDAYRAGAEADGLLASLYLAAEAGLGRLFSRAQANSEFETELISELGGEGAFFDLEELRHLLPAIDILKDLRAVVPSSSPSLNEEQFFHLRKLFLSAHEQSPFLGSYVLLALKGRLEAPWRALGVYYHLARSADEQLHDARDAVMALPESLFEDIEELARALERACALPLDAQSAMARISYFAEYADGLMRQATRTGDNVFVNRIEACRDIASEAHARFMELALANMRDALPVRRAGGSSRLAPPRPDFARPLAPEIVNDAKSAVELIVAAPLDARRLGDDPVNAQSITDGAHDQAKTYANDLVAEIRAAEGNDRAAARRLLDQTLSVIGPLLKSDEAGLIRDRAAAAAVTV</sequence>